<proteinExistence type="predicted"/>
<evidence type="ECO:0000313" key="3">
    <source>
        <dbReference type="Proteomes" id="UP000526307"/>
    </source>
</evidence>
<accession>A0A7Y8VQX5</accession>
<dbReference type="Proteomes" id="UP000526307">
    <property type="component" value="Unassembled WGS sequence"/>
</dbReference>
<name>A0A7Y8VQX5_9FIRM</name>
<organism evidence="2 3">
    <name type="scientific">Mogibacterium timidum</name>
    <dbReference type="NCBI Taxonomy" id="35519"/>
    <lineage>
        <taxon>Bacteria</taxon>
        <taxon>Bacillati</taxon>
        <taxon>Bacillota</taxon>
        <taxon>Clostridia</taxon>
        <taxon>Peptostreptococcales</taxon>
        <taxon>Anaerovoracaceae</taxon>
        <taxon>Mogibacterium</taxon>
    </lineage>
</organism>
<feature type="transmembrane region" description="Helical" evidence="1">
    <location>
        <begin position="20"/>
        <end position="40"/>
    </location>
</feature>
<evidence type="ECO:0000256" key="1">
    <source>
        <dbReference type="SAM" id="Phobius"/>
    </source>
</evidence>
<keyword evidence="1" id="KW-0472">Membrane</keyword>
<dbReference type="EMBL" id="JABXYR010000001">
    <property type="protein sequence ID" value="NWO23006.1"/>
    <property type="molecule type" value="Genomic_DNA"/>
</dbReference>
<dbReference type="RefSeq" id="WP_009644536.1">
    <property type="nucleotide sequence ID" value="NZ_CAUTAN010000036.1"/>
</dbReference>
<keyword evidence="1" id="KW-1133">Transmembrane helix</keyword>
<keyword evidence="1" id="KW-0812">Transmembrane</keyword>
<dbReference type="AlphaFoldDB" id="A0A7Y8VQX5"/>
<evidence type="ECO:0000313" key="2">
    <source>
        <dbReference type="EMBL" id="NWO23006.1"/>
    </source>
</evidence>
<sequence length="140" mass="16215">MKIYQYFLIGLKETWDNNFFKIVVFTVGTVILVSTIRKLMMVSRSGGKFSEPIHISNGNVYIHSGIVPGNRVIPLKELEAVEIHFVRGRRLNGRRYFIEFVRKKGRNKGIIIGNDKATEARLTQIKKQLKKNKVKVREIK</sequence>
<keyword evidence="3" id="KW-1185">Reference proteome</keyword>
<gene>
    <name evidence="2" type="ORF">HW270_02785</name>
</gene>
<comment type="caution">
    <text evidence="2">The sequence shown here is derived from an EMBL/GenBank/DDBJ whole genome shotgun (WGS) entry which is preliminary data.</text>
</comment>
<protein>
    <submittedName>
        <fullName evidence="2">Uncharacterized protein</fullName>
    </submittedName>
</protein>
<reference evidence="2 3" key="1">
    <citation type="submission" date="2020-06" db="EMBL/GenBank/DDBJ databases">
        <title>Mogibacterium timidum strain W9173 genomic sequence.</title>
        <authorList>
            <person name="Wade W.G."/>
            <person name="Johnston C.D."/>
            <person name="Chen T."/>
            <person name="Dewhirst F.E."/>
        </authorList>
    </citation>
    <scope>NUCLEOTIDE SEQUENCE [LARGE SCALE GENOMIC DNA]</scope>
    <source>
        <strain evidence="2 3">W9173</strain>
    </source>
</reference>